<comment type="caution">
    <text evidence="1">The sequence shown here is derived from an EMBL/GenBank/DDBJ whole genome shotgun (WGS) entry which is preliminary data.</text>
</comment>
<dbReference type="InterPro" id="IPR025048">
    <property type="entry name" value="DUF3987"/>
</dbReference>
<sequence>MPPMLPPGAGVSRADPCGSPRLTFPASTSTICCAPATRRRRPTMPRDGFTILDAPATEKRPLYRALPPAPYFPVEALGPLRDAAEAVHMLTQAPMAICAQSVLAAATLAAQAQRDVELPGGGRKPLTELFVSVADSGERKSSVDRLALAAVHRVEAEWRERAETERAAYANDLAAWKEVREQAKKVHKKDRAAMRAALDATGPEPKAPPHATLLVDNITPEGVERHLAEGRPWCGIFTAEGGVLIGGHAFNDESRMRTGALLNKLWDGETIRRTRALTGTTSLPGRRCSAHVMMQPTVAEKLFGDTMLDGIGTLARTLLVAPESTAGTRQWRDAPAECATVLAEYGRTLDYLLKRPPVTAAGSPDALDPPPMRLTVEARELWIAFHDEAENAIGQDGPWRTIKAFGAKAAEHAGRLAAVLALYADPDAMDVPGDAMAGGIVLARHYAVELLRLQGAAAVSPDLRLAQRLLDWWQARPDPRLHLAAIYQRGLNALGDAGTARRIVGMLEEHGHITRLPEGVEIEGAARREAWTLVP</sequence>
<evidence type="ECO:0000313" key="1">
    <source>
        <dbReference type="EMBL" id="MBK1658241.1"/>
    </source>
</evidence>
<dbReference type="EMBL" id="NRSG01000043">
    <property type="protein sequence ID" value="MBK1658241.1"/>
    <property type="molecule type" value="Genomic_DNA"/>
</dbReference>
<keyword evidence="2" id="KW-1185">Reference proteome</keyword>
<dbReference type="Pfam" id="PF13148">
    <property type="entry name" value="DUF3987"/>
    <property type="match status" value="1"/>
</dbReference>
<accession>A0ABS1CUQ1</accession>
<evidence type="ECO:0000313" key="2">
    <source>
        <dbReference type="Proteomes" id="UP000697995"/>
    </source>
</evidence>
<name>A0ABS1CUQ1_9PROT</name>
<gene>
    <name evidence="1" type="ORF">CKO45_08360</name>
</gene>
<proteinExistence type="predicted"/>
<dbReference type="Proteomes" id="UP000697995">
    <property type="component" value="Unassembled WGS sequence"/>
</dbReference>
<evidence type="ECO:0008006" key="3">
    <source>
        <dbReference type="Google" id="ProtNLM"/>
    </source>
</evidence>
<reference evidence="1 2" key="1">
    <citation type="journal article" date="2020" name="Microorganisms">
        <title>Osmotic Adaptation and Compatible Solute Biosynthesis of Phototrophic Bacteria as Revealed from Genome Analyses.</title>
        <authorList>
            <person name="Imhoff J.F."/>
            <person name="Rahn T."/>
            <person name="Kunzel S."/>
            <person name="Keller A."/>
            <person name="Neulinger S.C."/>
        </authorList>
    </citation>
    <scope>NUCLEOTIDE SEQUENCE [LARGE SCALE GENOMIC DNA]</scope>
    <source>
        <strain evidence="1 2">DSM 15382</strain>
    </source>
</reference>
<protein>
    <recommendedName>
        <fullName evidence="3">DUF3987 domain-containing protein</fullName>
    </recommendedName>
</protein>
<organism evidence="1 2">
    <name type="scientific">Paracraurococcus ruber</name>
    <dbReference type="NCBI Taxonomy" id="77675"/>
    <lineage>
        <taxon>Bacteria</taxon>
        <taxon>Pseudomonadati</taxon>
        <taxon>Pseudomonadota</taxon>
        <taxon>Alphaproteobacteria</taxon>
        <taxon>Acetobacterales</taxon>
        <taxon>Roseomonadaceae</taxon>
        <taxon>Paracraurococcus</taxon>
    </lineage>
</organism>